<name>A0ABD0W3I1_UMBPY</name>
<comment type="similarity">
    <text evidence="2">Belongs to the ashwin family.</text>
</comment>
<dbReference type="AlphaFoldDB" id="A0ABD0W3I1"/>
<sequence>MQRARAGQSGAGGQRYSSSNDHNSKRPPIVFDGSSSRSGPVRLKTTEGQTSGSGVTDRLKPPPSSSLSNPIRKLSNTTLISTCSSPIPGGFHGSPTGNKGQKSPSSPTSVNLKREADTLGSLKSPEVKKKIQKVTWP</sequence>
<feature type="compositionally biased region" description="Low complexity" evidence="5">
    <location>
        <begin position="1"/>
        <end position="19"/>
    </location>
</feature>
<comment type="subcellular location">
    <subcellularLocation>
        <location evidence="1">Nucleus</location>
    </subcellularLocation>
</comment>
<proteinExistence type="inferred from homology"/>
<evidence type="ECO:0000256" key="4">
    <source>
        <dbReference type="ARBA" id="ARBA00023242"/>
    </source>
</evidence>
<evidence type="ECO:0000256" key="3">
    <source>
        <dbReference type="ARBA" id="ARBA00015134"/>
    </source>
</evidence>
<dbReference type="Pfam" id="PF15323">
    <property type="entry name" value="Ashwin"/>
    <property type="match status" value="1"/>
</dbReference>
<protein>
    <recommendedName>
        <fullName evidence="3">Ashwin</fullName>
    </recommendedName>
</protein>
<comment type="caution">
    <text evidence="6">The sequence shown here is derived from an EMBL/GenBank/DDBJ whole genome shotgun (WGS) entry which is preliminary data.</text>
</comment>
<dbReference type="Proteomes" id="UP001557470">
    <property type="component" value="Unassembled WGS sequence"/>
</dbReference>
<dbReference type="EMBL" id="JAGEUA010000010">
    <property type="protein sequence ID" value="KAL0963500.1"/>
    <property type="molecule type" value="Genomic_DNA"/>
</dbReference>
<feature type="compositionally biased region" description="Polar residues" evidence="5">
    <location>
        <begin position="74"/>
        <end position="85"/>
    </location>
</feature>
<evidence type="ECO:0000313" key="7">
    <source>
        <dbReference type="Proteomes" id="UP001557470"/>
    </source>
</evidence>
<dbReference type="PANTHER" id="PTHR28359:SF1">
    <property type="entry name" value="ASHWIN"/>
    <property type="match status" value="1"/>
</dbReference>
<dbReference type="PANTHER" id="PTHR28359">
    <property type="entry name" value="ASHWIN"/>
    <property type="match status" value="1"/>
</dbReference>
<evidence type="ECO:0000256" key="5">
    <source>
        <dbReference type="SAM" id="MobiDB-lite"/>
    </source>
</evidence>
<feature type="compositionally biased region" description="Polar residues" evidence="5">
    <location>
        <begin position="95"/>
        <end position="111"/>
    </location>
</feature>
<gene>
    <name evidence="6" type="ORF">UPYG_G00307240</name>
</gene>
<dbReference type="GO" id="GO:0005634">
    <property type="term" value="C:nucleus"/>
    <property type="evidence" value="ECO:0007669"/>
    <property type="project" value="UniProtKB-SubCell"/>
</dbReference>
<evidence type="ECO:0000256" key="2">
    <source>
        <dbReference type="ARBA" id="ARBA00007855"/>
    </source>
</evidence>
<keyword evidence="7" id="KW-1185">Reference proteome</keyword>
<organism evidence="6 7">
    <name type="scientific">Umbra pygmaea</name>
    <name type="common">Eastern mudminnow</name>
    <dbReference type="NCBI Taxonomy" id="75934"/>
    <lineage>
        <taxon>Eukaryota</taxon>
        <taxon>Metazoa</taxon>
        <taxon>Chordata</taxon>
        <taxon>Craniata</taxon>
        <taxon>Vertebrata</taxon>
        <taxon>Euteleostomi</taxon>
        <taxon>Actinopterygii</taxon>
        <taxon>Neopterygii</taxon>
        <taxon>Teleostei</taxon>
        <taxon>Protacanthopterygii</taxon>
        <taxon>Esociformes</taxon>
        <taxon>Umbridae</taxon>
        <taxon>Umbra</taxon>
    </lineage>
</organism>
<evidence type="ECO:0000313" key="6">
    <source>
        <dbReference type="EMBL" id="KAL0963500.1"/>
    </source>
</evidence>
<feature type="region of interest" description="Disordered" evidence="5">
    <location>
        <begin position="1"/>
        <end position="137"/>
    </location>
</feature>
<evidence type="ECO:0000256" key="1">
    <source>
        <dbReference type="ARBA" id="ARBA00004123"/>
    </source>
</evidence>
<keyword evidence="4" id="KW-0539">Nucleus</keyword>
<accession>A0ABD0W3I1</accession>
<dbReference type="InterPro" id="IPR024887">
    <property type="entry name" value="Ashwin"/>
</dbReference>
<reference evidence="6 7" key="1">
    <citation type="submission" date="2024-06" db="EMBL/GenBank/DDBJ databases">
        <authorList>
            <person name="Pan Q."/>
            <person name="Wen M."/>
            <person name="Jouanno E."/>
            <person name="Zahm M."/>
            <person name="Klopp C."/>
            <person name="Cabau C."/>
            <person name="Louis A."/>
            <person name="Berthelot C."/>
            <person name="Parey E."/>
            <person name="Roest Crollius H."/>
            <person name="Montfort J."/>
            <person name="Robinson-Rechavi M."/>
            <person name="Bouchez O."/>
            <person name="Lampietro C."/>
            <person name="Lopez Roques C."/>
            <person name="Donnadieu C."/>
            <person name="Postlethwait J."/>
            <person name="Bobe J."/>
            <person name="Verreycken H."/>
            <person name="Guiguen Y."/>
        </authorList>
    </citation>
    <scope>NUCLEOTIDE SEQUENCE [LARGE SCALE GENOMIC DNA]</scope>
    <source>
        <strain evidence="6">Up_M1</strain>
        <tissue evidence="6">Testis</tissue>
    </source>
</reference>